<dbReference type="EMBL" id="HACG01002008">
    <property type="protein sequence ID" value="CEK48873.1"/>
    <property type="molecule type" value="Transcribed_RNA"/>
</dbReference>
<feature type="compositionally biased region" description="Low complexity" evidence="1">
    <location>
        <begin position="375"/>
        <end position="388"/>
    </location>
</feature>
<feature type="region of interest" description="Disordered" evidence="1">
    <location>
        <begin position="1"/>
        <end position="32"/>
    </location>
</feature>
<feature type="region of interest" description="Disordered" evidence="1">
    <location>
        <begin position="369"/>
        <end position="404"/>
    </location>
</feature>
<feature type="compositionally biased region" description="Polar residues" evidence="1">
    <location>
        <begin position="389"/>
        <end position="403"/>
    </location>
</feature>
<feature type="non-terminal residue" evidence="2">
    <location>
        <position position="1"/>
    </location>
</feature>
<reference evidence="2" key="1">
    <citation type="submission" date="2014-12" db="EMBL/GenBank/DDBJ databases">
        <title>Insight into the proteome of Arion vulgaris.</title>
        <authorList>
            <person name="Aradska J."/>
            <person name="Bulat T."/>
            <person name="Smidak R."/>
            <person name="Sarate P."/>
            <person name="Gangsoo J."/>
            <person name="Sialana F."/>
            <person name="Bilban M."/>
            <person name="Lubec G."/>
        </authorList>
    </citation>
    <scope>NUCLEOTIDE SEQUENCE</scope>
    <source>
        <tissue evidence="2">Skin</tissue>
    </source>
</reference>
<proteinExistence type="predicted"/>
<protein>
    <submittedName>
        <fullName evidence="2">Uncharacterized protein</fullName>
    </submittedName>
</protein>
<organism evidence="2">
    <name type="scientific">Arion vulgaris</name>
    <dbReference type="NCBI Taxonomy" id="1028688"/>
    <lineage>
        <taxon>Eukaryota</taxon>
        <taxon>Metazoa</taxon>
        <taxon>Spiralia</taxon>
        <taxon>Lophotrochozoa</taxon>
        <taxon>Mollusca</taxon>
        <taxon>Gastropoda</taxon>
        <taxon>Heterobranchia</taxon>
        <taxon>Euthyneura</taxon>
        <taxon>Panpulmonata</taxon>
        <taxon>Eupulmonata</taxon>
        <taxon>Stylommatophora</taxon>
        <taxon>Helicina</taxon>
        <taxon>Arionoidea</taxon>
        <taxon>Arionidae</taxon>
        <taxon>Arion</taxon>
    </lineage>
</organism>
<gene>
    <name evidence="2" type="primary">ORF5481</name>
</gene>
<evidence type="ECO:0000256" key="1">
    <source>
        <dbReference type="SAM" id="MobiDB-lite"/>
    </source>
</evidence>
<sequence>ASSDKAPADTGSGKRAAKTSSDETPAETINRISTKVKISDIFNKSSNDAENTFILAKRRRTEAPISNISREPPICNVGSMDECSNSQFAKVCLDHVSSKSDQRDGHQESMKVIDEDTNEAQEGTGVEELFRDEVGVLEYAGVCMLQDEKIDVDKNNRSQYQGGVPVATKQSSLSSCLVLFDLPVADSAWKGNICEGEIDVGVEKLDVGVEEVDVEKADVEKSDINVDMTDVGVEIADIDVEKADVGVGIVNVDVEKAEVDVGIADVGVDKTDSGIEINWIGDTCFVKSAAAMEVAGDETVEDCTEERKDKFQHVAEITNSYPTAASDQSQITAVDSASNNTSAMLSDLNECGYMDASKVASAMTSVVYDSSDHGSTTTDNSSQNNDTSGCTSVHDTGSPGQTEESTRLLTVADLHKNQTAENTSDLKNAEGVKDLCNETGRDIHGDNSQLLESNLSSSIISTSTVEISKDVPETSSKESETDKNIVSIDQTNQVEQRVADIDLVEQV</sequence>
<evidence type="ECO:0000313" key="2">
    <source>
        <dbReference type="EMBL" id="CEK48873.1"/>
    </source>
</evidence>
<dbReference type="AlphaFoldDB" id="A0A0B6XYE4"/>
<accession>A0A0B6XYE4</accession>
<name>A0A0B6XYE4_9EUPU</name>
<feature type="non-terminal residue" evidence="2">
    <location>
        <position position="507"/>
    </location>
</feature>